<dbReference type="PATRIC" id="fig|1136941.3.peg.61"/>
<dbReference type="RefSeq" id="WP_062391178.1">
    <property type="nucleotide sequence ID" value="NZ_CP011853.1"/>
</dbReference>
<dbReference type="FunFam" id="3.40.309.10:FF:000012">
    <property type="entry name" value="Betaine aldehyde dehydrogenase"/>
    <property type="match status" value="1"/>
</dbReference>
<evidence type="ECO:0000256" key="4">
    <source>
        <dbReference type="RuleBase" id="RU003345"/>
    </source>
</evidence>
<dbReference type="InterPro" id="IPR029510">
    <property type="entry name" value="Ald_DH_CS_GLU"/>
</dbReference>
<dbReference type="PANTHER" id="PTHR42804:SF1">
    <property type="entry name" value="ALDEHYDE DEHYDROGENASE-RELATED"/>
    <property type="match status" value="1"/>
</dbReference>
<keyword evidence="7" id="KW-1185">Reference proteome</keyword>
<dbReference type="SUPFAM" id="SSF53720">
    <property type="entry name" value="ALDH-like"/>
    <property type="match status" value="1"/>
</dbReference>
<organism evidence="6 7">
    <name type="scientific">Gordonia phthalatica</name>
    <dbReference type="NCBI Taxonomy" id="1136941"/>
    <lineage>
        <taxon>Bacteria</taxon>
        <taxon>Bacillati</taxon>
        <taxon>Actinomycetota</taxon>
        <taxon>Actinomycetes</taxon>
        <taxon>Mycobacteriales</taxon>
        <taxon>Gordoniaceae</taxon>
        <taxon>Gordonia</taxon>
    </lineage>
</organism>
<dbReference type="InterPro" id="IPR016162">
    <property type="entry name" value="Ald_DH_N"/>
</dbReference>
<sequence length="483" mass="51172">MHVYDTLFIGGKFVPPASTETVDIISSSTEEVIGRIPATTTDDIDAAVAAARSAFDDPTGWSTWEPARRAEVLDRLADEIEARVEELTPLVAQQNGMPITLAHQLESALPAGIYRYYAELARTTEFEEVRPGVLGGRAVVRHLPVGVVGMVIPWNYPNLICATKMGPALAAGCTVVMKQSIETSLDSYIMAEAIQAAGVPDGVINFVPGGGATGAHLVAHSDIDKVSFTGSTAVGQEIGTKCGELMRPVTLELGGKSAGIVLDDADLAASVENLFVATLVNNGQTCVLSSRVLAPRSRYDEVVETLAGLFSSVKVGDALDPETQVGPVVSKRQLDRIRGYIAKGIEEGGRVVVGGADRPEGLDKGWFVQPTLFADVEPDSTIAQEEIFGPVVLVMPYDDIDDAVRIANGTKYGLAATIWTSDEEKGRELSRRIEAGTVGINHFMTEPVAPFGGMKASGLGRELGPEGLASCQHLQTVYLPPAS</sequence>
<evidence type="ECO:0000256" key="2">
    <source>
        <dbReference type="ARBA" id="ARBA00023002"/>
    </source>
</evidence>
<evidence type="ECO:0000313" key="7">
    <source>
        <dbReference type="Proteomes" id="UP000063789"/>
    </source>
</evidence>
<feature type="active site" evidence="3">
    <location>
        <position position="252"/>
    </location>
</feature>
<dbReference type="PANTHER" id="PTHR42804">
    <property type="entry name" value="ALDEHYDE DEHYDROGENASE"/>
    <property type="match status" value="1"/>
</dbReference>
<dbReference type="CDD" id="cd07139">
    <property type="entry name" value="ALDH_AldA-Rv0768"/>
    <property type="match status" value="1"/>
</dbReference>
<evidence type="ECO:0000259" key="5">
    <source>
        <dbReference type="Pfam" id="PF00171"/>
    </source>
</evidence>
<name>A0A0N9N7X8_9ACTN</name>
<comment type="similarity">
    <text evidence="1 4">Belongs to the aldehyde dehydrogenase family.</text>
</comment>
<dbReference type="Gene3D" id="3.40.309.10">
    <property type="entry name" value="Aldehyde Dehydrogenase, Chain A, domain 2"/>
    <property type="match status" value="1"/>
</dbReference>
<dbReference type="Gene3D" id="3.40.605.10">
    <property type="entry name" value="Aldehyde Dehydrogenase, Chain A, domain 1"/>
    <property type="match status" value="1"/>
</dbReference>
<dbReference type="STRING" id="1136941.ACH46_00305"/>
<reference evidence="7" key="1">
    <citation type="submission" date="2015-06" db="EMBL/GenBank/DDBJ databases">
        <title>Complete genome sequence and metabolic analysis of phthalate degradation pathway in Gordonia sp. QH-11.</title>
        <authorList>
            <person name="Jin D."/>
            <person name="Kong X."/>
            <person name="Bai Z."/>
        </authorList>
    </citation>
    <scope>NUCLEOTIDE SEQUENCE [LARGE SCALE GENOMIC DNA]</scope>
    <source>
        <strain evidence="7">QH-11</strain>
    </source>
</reference>
<dbReference type="EMBL" id="CP011853">
    <property type="protein sequence ID" value="ALG83233.1"/>
    <property type="molecule type" value="Genomic_DNA"/>
</dbReference>
<proteinExistence type="inferred from homology"/>
<dbReference type="PROSITE" id="PS00687">
    <property type="entry name" value="ALDEHYDE_DEHYDR_GLU"/>
    <property type="match status" value="1"/>
</dbReference>
<reference evidence="6 7" key="2">
    <citation type="journal article" date="2017" name="Int. J. Syst. Evol. Microbiol.">
        <title>Gordonia phthalatica sp. nov., a di-n-butyl phthalate-degrading bacterium isolated from activated sludge.</title>
        <authorList>
            <person name="Jin D."/>
            <person name="Kong X."/>
            <person name="Jia M."/>
            <person name="Yu X."/>
            <person name="Wang X."/>
            <person name="Zhuang X."/>
            <person name="Deng Y."/>
            <person name="Bai Z."/>
        </authorList>
    </citation>
    <scope>NUCLEOTIDE SEQUENCE [LARGE SCALE GENOMIC DNA]</scope>
    <source>
        <strain evidence="6 7">QH-11</strain>
    </source>
</reference>
<protein>
    <submittedName>
        <fullName evidence="6">Aldehyde dehydrogenase</fullName>
    </submittedName>
</protein>
<feature type="domain" description="Aldehyde dehydrogenase" evidence="5">
    <location>
        <begin position="14"/>
        <end position="477"/>
    </location>
</feature>
<dbReference type="OrthoDB" id="6882680at2"/>
<evidence type="ECO:0000256" key="1">
    <source>
        <dbReference type="ARBA" id="ARBA00009986"/>
    </source>
</evidence>
<dbReference type="Pfam" id="PF00171">
    <property type="entry name" value="Aldedh"/>
    <property type="match status" value="1"/>
</dbReference>
<gene>
    <name evidence="6" type="ORF">ACH46_00305</name>
</gene>
<dbReference type="KEGG" id="goq:ACH46_00305"/>
<dbReference type="InterPro" id="IPR016163">
    <property type="entry name" value="Ald_DH_C"/>
</dbReference>
<dbReference type="AlphaFoldDB" id="A0A0N9N7X8"/>
<accession>A0A0N9N7X8</accession>
<dbReference type="FunFam" id="3.40.605.10:FF:000007">
    <property type="entry name" value="NAD/NADP-dependent betaine aldehyde dehydrogenase"/>
    <property type="match status" value="1"/>
</dbReference>
<dbReference type="InterPro" id="IPR016161">
    <property type="entry name" value="Ald_DH/histidinol_DH"/>
</dbReference>
<evidence type="ECO:0000256" key="3">
    <source>
        <dbReference type="PROSITE-ProRule" id="PRU10007"/>
    </source>
</evidence>
<dbReference type="GO" id="GO:0016620">
    <property type="term" value="F:oxidoreductase activity, acting on the aldehyde or oxo group of donors, NAD or NADP as acceptor"/>
    <property type="evidence" value="ECO:0007669"/>
    <property type="project" value="InterPro"/>
</dbReference>
<dbReference type="InterPro" id="IPR015590">
    <property type="entry name" value="Aldehyde_DH_dom"/>
</dbReference>
<evidence type="ECO:0000313" key="6">
    <source>
        <dbReference type="EMBL" id="ALG83233.1"/>
    </source>
</evidence>
<keyword evidence="2 4" id="KW-0560">Oxidoreductase</keyword>
<dbReference type="Proteomes" id="UP000063789">
    <property type="component" value="Chromosome"/>
</dbReference>